<dbReference type="EMBL" id="CP060636">
    <property type="protein sequence ID" value="QNM12759.1"/>
    <property type="molecule type" value="Genomic_DNA"/>
</dbReference>
<evidence type="ECO:0008006" key="3">
    <source>
        <dbReference type="Google" id="ProtNLM"/>
    </source>
</evidence>
<sequence length="188" mass="21041">MKNKEEIIFGAGEVYMYEFTEKEIPEDAVIETEVNNVGHCSGGFSVDYKPEKYDVINQYGKTVRAFITKEEITAKTGILSWDLKQLALLSTAKITEDKTTKKRSLIFGGSNPELKTILLRFVHQKQNGKKLRFTMIGQGGNGFAIEFTTKELTVDAQITAIEYIKNFLARIDEELTDEEVAALSGGEA</sequence>
<gene>
    <name evidence="1" type="ORF">H9Q80_02070</name>
</gene>
<proteinExistence type="predicted"/>
<reference evidence="1 2" key="1">
    <citation type="submission" date="2020-08" db="EMBL/GenBank/DDBJ databases">
        <authorList>
            <person name="Liu C."/>
            <person name="Sun Q."/>
        </authorList>
    </citation>
    <scope>NUCLEOTIDE SEQUENCE [LARGE SCALE GENOMIC DNA]</scope>
    <source>
        <strain evidence="1 2">NSJ-61</strain>
    </source>
</reference>
<evidence type="ECO:0000313" key="1">
    <source>
        <dbReference type="EMBL" id="QNM12759.1"/>
    </source>
</evidence>
<protein>
    <recommendedName>
        <fullName evidence="3">Phage tail protein</fullName>
    </recommendedName>
</protein>
<accession>A0A7G9GPM7</accession>
<dbReference type="RefSeq" id="WP_117455358.1">
    <property type="nucleotide sequence ID" value="NZ_CP060636.1"/>
</dbReference>
<evidence type="ECO:0000313" key="2">
    <source>
        <dbReference type="Proteomes" id="UP000515856"/>
    </source>
</evidence>
<organism evidence="1 2">
    <name type="scientific">[Eubacterium] hominis</name>
    <dbReference type="NCBI Taxonomy" id="2764325"/>
    <lineage>
        <taxon>Bacteria</taxon>
        <taxon>Bacillati</taxon>
        <taxon>Bacillota</taxon>
        <taxon>Erysipelotrichia</taxon>
        <taxon>Erysipelotrichales</taxon>
        <taxon>Erysipelotrichaceae</taxon>
        <taxon>Amedibacillus</taxon>
    </lineage>
</organism>
<name>A0A7G9GPM7_9FIRM</name>
<dbReference type="AlphaFoldDB" id="A0A7G9GPM7"/>
<keyword evidence="2" id="KW-1185">Reference proteome</keyword>
<dbReference type="KEGG" id="ehn:H9Q80_02070"/>
<dbReference type="Proteomes" id="UP000515856">
    <property type="component" value="Chromosome"/>
</dbReference>